<evidence type="ECO:0000313" key="2">
    <source>
        <dbReference type="EMBL" id="KAF5466046.1"/>
    </source>
</evidence>
<sequence length="114" mass="12906">MTSRILRMLGWSWRRRMAMISRIIRGSMAASTVLDLSMIFTATAVSSTIDRAWYTLAKLPRPSNRPNWYFPSKVVVLDDGNGDGVGATPGSMAREAERERDREGKEPKRCTERV</sequence>
<dbReference type="EMBL" id="LIHL02000007">
    <property type="protein sequence ID" value="KAF5466046.1"/>
    <property type="molecule type" value="Genomic_DNA"/>
</dbReference>
<name>A0A833XFW6_JUGRE</name>
<gene>
    <name evidence="2" type="ORF">F2P56_016004</name>
</gene>
<feature type="region of interest" description="Disordered" evidence="1">
    <location>
        <begin position="80"/>
        <end position="114"/>
    </location>
</feature>
<feature type="compositionally biased region" description="Basic and acidic residues" evidence="1">
    <location>
        <begin position="94"/>
        <end position="114"/>
    </location>
</feature>
<organism evidence="2 3">
    <name type="scientific">Juglans regia</name>
    <name type="common">English walnut</name>
    <dbReference type="NCBI Taxonomy" id="51240"/>
    <lineage>
        <taxon>Eukaryota</taxon>
        <taxon>Viridiplantae</taxon>
        <taxon>Streptophyta</taxon>
        <taxon>Embryophyta</taxon>
        <taxon>Tracheophyta</taxon>
        <taxon>Spermatophyta</taxon>
        <taxon>Magnoliopsida</taxon>
        <taxon>eudicotyledons</taxon>
        <taxon>Gunneridae</taxon>
        <taxon>Pentapetalae</taxon>
        <taxon>rosids</taxon>
        <taxon>fabids</taxon>
        <taxon>Fagales</taxon>
        <taxon>Juglandaceae</taxon>
        <taxon>Juglans</taxon>
    </lineage>
</organism>
<dbReference type="Proteomes" id="UP000619265">
    <property type="component" value="Unassembled WGS sequence"/>
</dbReference>
<evidence type="ECO:0000256" key="1">
    <source>
        <dbReference type="SAM" id="MobiDB-lite"/>
    </source>
</evidence>
<evidence type="ECO:0000313" key="3">
    <source>
        <dbReference type="Proteomes" id="UP000619265"/>
    </source>
</evidence>
<dbReference type="AlphaFoldDB" id="A0A833XFW6"/>
<reference evidence="2" key="2">
    <citation type="submission" date="2020-03" db="EMBL/GenBank/DDBJ databases">
        <title>Walnut 2.0.</title>
        <authorList>
            <person name="Marrano A."/>
            <person name="Britton M."/>
            <person name="Zimin A.V."/>
            <person name="Zaini P.A."/>
            <person name="Workman R."/>
            <person name="Puiu D."/>
            <person name="Bianco L."/>
            <person name="Allen B.J."/>
            <person name="Troggio M."/>
            <person name="Leslie C.A."/>
            <person name="Timp W."/>
            <person name="Dendekar A."/>
            <person name="Salzberg S.L."/>
            <person name="Neale D.B."/>
        </authorList>
    </citation>
    <scope>NUCLEOTIDE SEQUENCE</scope>
    <source>
        <tissue evidence="2">Leaves</tissue>
    </source>
</reference>
<comment type="caution">
    <text evidence="2">The sequence shown here is derived from an EMBL/GenBank/DDBJ whole genome shotgun (WGS) entry which is preliminary data.</text>
</comment>
<accession>A0A833XFW6</accession>
<protein>
    <submittedName>
        <fullName evidence="2">Uncharacterized protein</fullName>
    </submittedName>
</protein>
<dbReference type="Gramene" id="Jr07_24280_p3">
    <property type="protein sequence ID" value="cds.Jr07_24280_p3"/>
    <property type="gene ID" value="Jr07_24280"/>
</dbReference>
<reference evidence="2" key="1">
    <citation type="submission" date="2015-10" db="EMBL/GenBank/DDBJ databases">
        <authorList>
            <person name="Martinez-Garcia P.J."/>
            <person name="Crepeau M.W."/>
            <person name="Puiu D."/>
            <person name="Gonzalez-Ibeas D."/>
            <person name="Whalen J."/>
            <person name="Stevens K."/>
            <person name="Paul R."/>
            <person name="Butterfield T."/>
            <person name="Britton M."/>
            <person name="Reagan R."/>
            <person name="Chakraborty S."/>
            <person name="Walawage S.L."/>
            <person name="Vasquez-Gross H.A."/>
            <person name="Cardeno C."/>
            <person name="Famula R."/>
            <person name="Pratt K."/>
            <person name="Kuruganti S."/>
            <person name="Aradhya M.K."/>
            <person name="Leslie C.A."/>
            <person name="Dandekar A.M."/>
            <person name="Salzberg S.L."/>
            <person name="Wegrzyn J.L."/>
            <person name="Langley C.H."/>
            <person name="Neale D.B."/>
        </authorList>
    </citation>
    <scope>NUCLEOTIDE SEQUENCE</scope>
    <source>
        <tissue evidence="2">Leaves</tissue>
    </source>
</reference>
<proteinExistence type="predicted"/>